<dbReference type="PANTHER" id="PTHR45528">
    <property type="entry name" value="SENSOR HISTIDINE KINASE CPXA"/>
    <property type="match status" value="1"/>
</dbReference>
<evidence type="ECO:0000256" key="14">
    <source>
        <dbReference type="SAM" id="Coils"/>
    </source>
</evidence>
<sequence>MKFFWKIFCSTIIITAFTCSVGGYYLIRSQFRISLDREIAAAYSENDILWQILDQELKDLTSMEEEVPEIADNITVNVSGGSIPFTVSDEEGSVIYRNSELSGSRKIFDKISGNKKGYEIYKSEGRYYIHAVRPIYARGEVMYLESFREITYLFEAKRQQYMTYAVLLCVLFAGVGLVSFVVSSLLLSPLKKLSSATKQMADGSFRQQLNIARNDEIGELATDFEQMSVKLEDMVNELKEYSRRQKDFVDNFSHELKTPLTSIIGYADMIRSKEMEPERRMACADYIYTEGKRLETLSLKLMELIVLEKQDFAFRPVHMREFLGQIADAFSPAASGSSISFSTRIQDAALRVEPDLMKTVCMNLLDNARKAVDDEGNIVLAGRRLPNGTYCISVEDNGKGIPKGELSKITEAFYMIDKSRARAQGGAGMGLALCSKIVELHRGRMKFTSREGRGTRVSVYLRSGSKPPGDAGERPTIKSQVDN</sequence>
<gene>
    <name evidence="19" type="ORF">E1963_18535</name>
</gene>
<keyword evidence="14" id="KW-0175">Coiled coil</keyword>
<dbReference type="PROSITE" id="PS50109">
    <property type="entry name" value="HIS_KIN"/>
    <property type="match status" value="1"/>
</dbReference>
<evidence type="ECO:0000259" key="18">
    <source>
        <dbReference type="PROSITE" id="PS50885"/>
    </source>
</evidence>
<dbReference type="EC" id="2.7.13.3" evidence="3"/>
<organism evidence="19 20">
    <name type="scientific">Extibacter muris</name>
    <dbReference type="NCBI Taxonomy" id="1796622"/>
    <lineage>
        <taxon>Bacteria</taxon>
        <taxon>Bacillati</taxon>
        <taxon>Bacillota</taxon>
        <taxon>Clostridia</taxon>
        <taxon>Lachnospirales</taxon>
        <taxon>Lachnospiraceae</taxon>
        <taxon>Extibacter</taxon>
    </lineage>
</organism>
<dbReference type="SMART" id="SM00387">
    <property type="entry name" value="HATPase_c"/>
    <property type="match status" value="1"/>
</dbReference>
<feature type="transmembrane region" description="Helical" evidence="16">
    <location>
        <begin position="7"/>
        <end position="27"/>
    </location>
</feature>
<dbReference type="AlphaFoldDB" id="A0A4R4FA46"/>
<protein>
    <recommendedName>
        <fullName evidence="3">histidine kinase</fullName>
        <ecNumber evidence="3">2.7.13.3</ecNumber>
    </recommendedName>
</protein>
<keyword evidence="9 19" id="KW-0418">Kinase</keyword>
<evidence type="ECO:0000256" key="6">
    <source>
        <dbReference type="ARBA" id="ARBA00022679"/>
    </source>
</evidence>
<dbReference type="InterPro" id="IPR050398">
    <property type="entry name" value="HssS/ArlS-like"/>
</dbReference>
<feature type="domain" description="Histidine kinase" evidence="17">
    <location>
        <begin position="251"/>
        <end position="465"/>
    </location>
</feature>
<dbReference type="SMART" id="SM00304">
    <property type="entry name" value="HAMP"/>
    <property type="match status" value="1"/>
</dbReference>
<dbReference type="InterPro" id="IPR036097">
    <property type="entry name" value="HisK_dim/P_sf"/>
</dbReference>
<dbReference type="InterPro" id="IPR005467">
    <property type="entry name" value="His_kinase_dom"/>
</dbReference>
<evidence type="ECO:0000256" key="11">
    <source>
        <dbReference type="ARBA" id="ARBA00022989"/>
    </source>
</evidence>
<proteinExistence type="predicted"/>
<dbReference type="Pfam" id="PF00512">
    <property type="entry name" value="HisKA"/>
    <property type="match status" value="1"/>
</dbReference>
<dbReference type="Gene3D" id="1.10.287.130">
    <property type="match status" value="1"/>
</dbReference>
<evidence type="ECO:0000256" key="16">
    <source>
        <dbReference type="SAM" id="Phobius"/>
    </source>
</evidence>
<comment type="caution">
    <text evidence="19">The sequence shown here is derived from an EMBL/GenBank/DDBJ whole genome shotgun (WGS) entry which is preliminary data.</text>
</comment>
<dbReference type="PROSITE" id="PS50885">
    <property type="entry name" value="HAMP"/>
    <property type="match status" value="1"/>
</dbReference>
<dbReference type="Gene3D" id="6.10.340.10">
    <property type="match status" value="1"/>
</dbReference>
<name>A0A4R4FA46_9FIRM</name>
<evidence type="ECO:0000256" key="3">
    <source>
        <dbReference type="ARBA" id="ARBA00012438"/>
    </source>
</evidence>
<dbReference type="InterPro" id="IPR036890">
    <property type="entry name" value="HATPase_C_sf"/>
</dbReference>
<evidence type="ECO:0000256" key="2">
    <source>
        <dbReference type="ARBA" id="ARBA00004651"/>
    </source>
</evidence>
<keyword evidence="8" id="KW-0547">Nucleotide-binding</keyword>
<evidence type="ECO:0000256" key="9">
    <source>
        <dbReference type="ARBA" id="ARBA00022777"/>
    </source>
</evidence>
<evidence type="ECO:0000256" key="5">
    <source>
        <dbReference type="ARBA" id="ARBA00022553"/>
    </source>
</evidence>
<dbReference type="RefSeq" id="WP_132281358.1">
    <property type="nucleotide sequence ID" value="NZ_JAOBST010000061.1"/>
</dbReference>
<dbReference type="GO" id="GO:0000155">
    <property type="term" value="F:phosphorelay sensor kinase activity"/>
    <property type="evidence" value="ECO:0007669"/>
    <property type="project" value="InterPro"/>
</dbReference>
<feature type="region of interest" description="Disordered" evidence="15">
    <location>
        <begin position="460"/>
        <end position="483"/>
    </location>
</feature>
<accession>A0A4R4FA46</accession>
<evidence type="ECO:0000256" key="7">
    <source>
        <dbReference type="ARBA" id="ARBA00022692"/>
    </source>
</evidence>
<feature type="coiled-coil region" evidence="14">
    <location>
        <begin position="224"/>
        <end position="251"/>
    </location>
</feature>
<keyword evidence="4" id="KW-1003">Cell membrane</keyword>
<dbReference type="CDD" id="cd00082">
    <property type="entry name" value="HisKA"/>
    <property type="match status" value="1"/>
</dbReference>
<keyword evidence="20" id="KW-1185">Reference proteome</keyword>
<dbReference type="InterPro" id="IPR004358">
    <property type="entry name" value="Sig_transdc_His_kin-like_C"/>
</dbReference>
<evidence type="ECO:0000313" key="19">
    <source>
        <dbReference type="EMBL" id="TDA20181.1"/>
    </source>
</evidence>
<keyword evidence="10" id="KW-0067">ATP-binding</keyword>
<feature type="transmembrane region" description="Helical" evidence="16">
    <location>
        <begin position="161"/>
        <end position="187"/>
    </location>
</feature>
<evidence type="ECO:0000256" key="13">
    <source>
        <dbReference type="ARBA" id="ARBA00023136"/>
    </source>
</evidence>
<comment type="subcellular location">
    <subcellularLocation>
        <location evidence="2">Cell membrane</location>
        <topology evidence="2">Multi-pass membrane protein</topology>
    </subcellularLocation>
</comment>
<dbReference type="SUPFAM" id="SSF55874">
    <property type="entry name" value="ATPase domain of HSP90 chaperone/DNA topoisomerase II/histidine kinase"/>
    <property type="match status" value="1"/>
</dbReference>
<dbReference type="GO" id="GO:0005886">
    <property type="term" value="C:plasma membrane"/>
    <property type="evidence" value="ECO:0007669"/>
    <property type="project" value="UniProtKB-SubCell"/>
</dbReference>
<evidence type="ECO:0000259" key="17">
    <source>
        <dbReference type="PROSITE" id="PS50109"/>
    </source>
</evidence>
<dbReference type="CDD" id="cd06225">
    <property type="entry name" value="HAMP"/>
    <property type="match status" value="1"/>
</dbReference>
<comment type="catalytic activity">
    <reaction evidence="1">
        <text>ATP + protein L-histidine = ADP + protein N-phospho-L-histidine.</text>
        <dbReference type="EC" id="2.7.13.3"/>
    </reaction>
</comment>
<evidence type="ECO:0000256" key="1">
    <source>
        <dbReference type="ARBA" id="ARBA00000085"/>
    </source>
</evidence>
<evidence type="ECO:0000256" key="10">
    <source>
        <dbReference type="ARBA" id="ARBA00022840"/>
    </source>
</evidence>
<dbReference type="Pfam" id="PF02518">
    <property type="entry name" value="HATPase_c"/>
    <property type="match status" value="1"/>
</dbReference>
<evidence type="ECO:0000313" key="20">
    <source>
        <dbReference type="Proteomes" id="UP000295710"/>
    </source>
</evidence>
<reference evidence="19 20" key="1">
    <citation type="journal article" date="2016" name="Nat. Microbiol.">
        <title>The Mouse Intestinal Bacterial Collection (miBC) provides host-specific insight into cultured diversity and functional potential of the gut microbiota.</title>
        <authorList>
            <person name="Lagkouvardos I."/>
            <person name="Pukall R."/>
            <person name="Abt B."/>
            <person name="Foesel B.U."/>
            <person name="Meier-Kolthoff J.P."/>
            <person name="Kumar N."/>
            <person name="Bresciani A."/>
            <person name="Martinez I."/>
            <person name="Just S."/>
            <person name="Ziegler C."/>
            <person name="Brugiroux S."/>
            <person name="Garzetti D."/>
            <person name="Wenning M."/>
            <person name="Bui T.P."/>
            <person name="Wang J."/>
            <person name="Hugenholtz F."/>
            <person name="Plugge C.M."/>
            <person name="Peterson D.A."/>
            <person name="Hornef M.W."/>
            <person name="Baines J.F."/>
            <person name="Smidt H."/>
            <person name="Walter J."/>
            <person name="Kristiansen K."/>
            <person name="Nielsen H.B."/>
            <person name="Haller D."/>
            <person name="Overmann J."/>
            <person name="Stecher B."/>
            <person name="Clavel T."/>
        </authorList>
    </citation>
    <scope>NUCLEOTIDE SEQUENCE [LARGE SCALE GENOMIC DNA]</scope>
    <source>
        <strain evidence="19 20">DSM 28560</strain>
    </source>
</reference>
<dbReference type="GO" id="GO:0005524">
    <property type="term" value="F:ATP binding"/>
    <property type="evidence" value="ECO:0007669"/>
    <property type="project" value="UniProtKB-KW"/>
</dbReference>
<dbReference type="Pfam" id="PF00672">
    <property type="entry name" value="HAMP"/>
    <property type="match status" value="1"/>
</dbReference>
<keyword evidence="7 16" id="KW-0812">Transmembrane</keyword>
<keyword evidence="11 16" id="KW-1133">Transmembrane helix</keyword>
<dbReference type="SUPFAM" id="SSF47384">
    <property type="entry name" value="Homodimeric domain of signal transducing histidine kinase"/>
    <property type="match status" value="1"/>
</dbReference>
<dbReference type="CDD" id="cd00075">
    <property type="entry name" value="HATPase"/>
    <property type="match status" value="1"/>
</dbReference>
<dbReference type="InterPro" id="IPR003661">
    <property type="entry name" value="HisK_dim/P_dom"/>
</dbReference>
<dbReference type="Gene3D" id="3.30.565.10">
    <property type="entry name" value="Histidine kinase-like ATPase, C-terminal domain"/>
    <property type="match status" value="1"/>
</dbReference>
<dbReference type="InterPro" id="IPR003660">
    <property type="entry name" value="HAMP_dom"/>
</dbReference>
<dbReference type="SUPFAM" id="SSF158472">
    <property type="entry name" value="HAMP domain-like"/>
    <property type="match status" value="1"/>
</dbReference>
<keyword evidence="12" id="KW-0902">Two-component regulatory system</keyword>
<evidence type="ECO:0000256" key="4">
    <source>
        <dbReference type="ARBA" id="ARBA00022475"/>
    </source>
</evidence>
<keyword evidence="13 16" id="KW-0472">Membrane</keyword>
<evidence type="ECO:0000256" key="8">
    <source>
        <dbReference type="ARBA" id="ARBA00022741"/>
    </source>
</evidence>
<feature type="domain" description="HAMP" evidence="18">
    <location>
        <begin position="184"/>
        <end position="236"/>
    </location>
</feature>
<dbReference type="SMART" id="SM00388">
    <property type="entry name" value="HisKA"/>
    <property type="match status" value="1"/>
</dbReference>
<evidence type="ECO:0000256" key="15">
    <source>
        <dbReference type="SAM" id="MobiDB-lite"/>
    </source>
</evidence>
<dbReference type="Proteomes" id="UP000295710">
    <property type="component" value="Unassembled WGS sequence"/>
</dbReference>
<keyword evidence="5" id="KW-0597">Phosphoprotein</keyword>
<dbReference type="InterPro" id="IPR003594">
    <property type="entry name" value="HATPase_dom"/>
</dbReference>
<dbReference type="EMBL" id="SMMX01000029">
    <property type="protein sequence ID" value="TDA20181.1"/>
    <property type="molecule type" value="Genomic_DNA"/>
</dbReference>
<keyword evidence="6" id="KW-0808">Transferase</keyword>
<evidence type="ECO:0000256" key="12">
    <source>
        <dbReference type="ARBA" id="ARBA00023012"/>
    </source>
</evidence>
<dbReference type="PRINTS" id="PR00344">
    <property type="entry name" value="BCTRLSENSOR"/>
</dbReference>
<dbReference type="PANTHER" id="PTHR45528:SF1">
    <property type="entry name" value="SENSOR HISTIDINE KINASE CPXA"/>
    <property type="match status" value="1"/>
</dbReference>